<gene>
    <name evidence="2" type="ORF">ISALK_00290</name>
</gene>
<dbReference type="GO" id="GO:0051920">
    <property type="term" value="F:peroxiredoxin activity"/>
    <property type="evidence" value="ECO:0007669"/>
    <property type="project" value="InterPro"/>
</dbReference>
<dbReference type="AlphaFoldDB" id="A0AA43XHF4"/>
<evidence type="ECO:0000313" key="3">
    <source>
        <dbReference type="Proteomes" id="UP000449710"/>
    </source>
</evidence>
<organism evidence="2 3">
    <name type="scientific">Isachenkonia alkalipeptolytica</name>
    <dbReference type="NCBI Taxonomy" id="2565777"/>
    <lineage>
        <taxon>Bacteria</taxon>
        <taxon>Bacillati</taxon>
        <taxon>Bacillota</taxon>
        <taxon>Clostridia</taxon>
        <taxon>Eubacteriales</taxon>
        <taxon>Clostridiaceae</taxon>
        <taxon>Isachenkonia</taxon>
    </lineage>
</organism>
<dbReference type="RefSeq" id="WP_160718235.1">
    <property type="nucleotide sequence ID" value="NZ_SUMG01000001.1"/>
</dbReference>
<evidence type="ECO:0000259" key="1">
    <source>
        <dbReference type="Pfam" id="PF02627"/>
    </source>
</evidence>
<feature type="domain" description="Carboxymuconolactone decarboxylase-like" evidence="1">
    <location>
        <begin position="17"/>
        <end position="101"/>
    </location>
</feature>
<dbReference type="Gene3D" id="1.20.1290.10">
    <property type="entry name" value="AhpD-like"/>
    <property type="match status" value="1"/>
</dbReference>
<dbReference type="Pfam" id="PF02627">
    <property type="entry name" value="CMD"/>
    <property type="match status" value="1"/>
</dbReference>
<proteinExistence type="predicted"/>
<name>A0AA43XHF4_9CLOT</name>
<comment type="caution">
    <text evidence="2">The sequence shown here is derived from an EMBL/GenBank/DDBJ whole genome shotgun (WGS) entry which is preliminary data.</text>
</comment>
<accession>A0AA43XHF4</accession>
<protein>
    <submittedName>
        <fullName evidence="2">Carboxymuconolactone decarboxylase family protein</fullName>
    </submittedName>
</protein>
<sequence>MDNKIQDHFSYFQKHYPDIYQAYETYGKKIHEQGGPLDEKTRWLIKISVSATEGYPFALKTHITKAMAAGCSPEEIQHTLLLLAPSVGFPRMMEALLIFREIAEQ</sequence>
<keyword evidence="3" id="KW-1185">Reference proteome</keyword>
<dbReference type="PANTHER" id="PTHR33930">
    <property type="entry name" value="ALKYL HYDROPEROXIDE REDUCTASE AHPD"/>
    <property type="match status" value="1"/>
</dbReference>
<dbReference type="InterPro" id="IPR029032">
    <property type="entry name" value="AhpD-like"/>
</dbReference>
<dbReference type="EMBL" id="SUMG01000001">
    <property type="protein sequence ID" value="NBG86927.1"/>
    <property type="molecule type" value="Genomic_DNA"/>
</dbReference>
<dbReference type="InterPro" id="IPR003779">
    <property type="entry name" value="CMD-like"/>
</dbReference>
<evidence type="ECO:0000313" key="2">
    <source>
        <dbReference type="EMBL" id="NBG86927.1"/>
    </source>
</evidence>
<reference evidence="2 3" key="1">
    <citation type="submission" date="2019-04" db="EMBL/GenBank/DDBJ databases">
        <title>Isachenkonia alkalipeptolytica gen. nov. sp. nov. a new anaerobic, alkiliphilic organothrophic bacterium capable to reduce synthesized ferrihydrite isolated from a soda lake.</title>
        <authorList>
            <person name="Toshchakov S.V."/>
            <person name="Zavarzina D.G."/>
            <person name="Zhilina T.N."/>
            <person name="Kostrikina N.A."/>
            <person name="Kublanov I.V."/>
        </authorList>
    </citation>
    <scope>NUCLEOTIDE SEQUENCE [LARGE SCALE GENOMIC DNA]</scope>
    <source>
        <strain evidence="2 3">Z-1701</strain>
    </source>
</reference>
<dbReference type="Proteomes" id="UP000449710">
    <property type="component" value="Unassembled WGS sequence"/>
</dbReference>
<dbReference type="PANTHER" id="PTHR33930:SF2">
    <property type="entry name" value="BLR3452 PROTEIN"/>
    <property type="match status" value="1"/>
</dbReference>
<dbReference type="SUPFAM" id="SSF69118">
    <property type="entry name" value="AhpD-like"/>
    <property type="match status" value="1"/>
</dbReference>